<organism evidence="2 3">
    <name type="scientific">Scophthalmus maximus</name>
    <name type="common">Turbot</name>
    <name type="synonym">Psetta maxima</name>
    <dbReference type="NCBI Taxonomy" id="52904"/>
    <lineage>
        <taxon>Eukaryota</taxon>
        <taxon>Metazoa</taxon>
        <taxon>Chordata</taxon>
        <taxon>Craniata</taxon>
        <taxon>Vertebrata</taxon>
        <taxon>Euteleostomi</taxon>
        <taxon>Actinopterygii</taxon>
        <taxon>Neopterygii</taxon>
        <taxon>Teleostei</taxon>
        <taxon>Neoteleostei</taxon>
        <taxon>Acanthomorphata</taxon>
        <taxon>Carangaria</taxon>
        <taxon>Pleuronectiformes</taxon>
        <taxon>Pleuronectoidei</taxon>
        <taxon>Scophthalmidae</taxon>
        <taxon>Scophthalmus</taxon>
    </lineage>
</organism>
<dbReference type="EMBL" id="VEVO01000010">
    <property type="protein sequence ID" value="KAF0035826.1"/>
    <property type="molecule type" value="Genomic_DNA"/>
</dbReference>
<dbReference type="Proteomes" id="UP000438429">
    <property type="component" value="Unassembled WGS sequence"/>
</dbReference>
<feature type="region of interest" description="Disordered" evidence="1">
    <location>
        <begin position="1"/>
        <end position="21"/>
    </location>
</feature>
<sequence length="105" mass="11927">MLSDLSSTAIKKDAAHRGNFTSRRLQKYAKTRSLIFRAVTQRRYPCEQPAAAHYAKSNKTAELSLESQRNTSKYSLTTHIAEDLRRLPVSGYGDNGRQRIDQQQA</sequence>
<name>A0A6A4SKR5_SCOMX</name>
<evidence type="ECO:0000313" key="3">
    <source>
        <dbReference type="Proteomes" id="UP000438429"/>
    </source>
</evidence>
<evidence type="ECO:0000256" key="1">
    <source>
        <dbReference type="SAM" id="MobiDB-lite"/>
    </source>
</evidence>
<protein>
    <submittedName>
        <fullName evidence="2">Uncharacterized protein</fullName>
    </submittedName>
</protein>
<accession>A0A6A4SKR5</accession>
<evidence type="ECO:0000313" key="2">
    <source>
        <dbReference type="EMBL" id="KAF0035826.1"/>
    </source>
</evidence>
<reference evidence="2 3" key="1">
    <citation type="submission" date="2019-06" db="EMBL/GenBank/DDBJ databases">
        <title>Draft genomes of female and male turbot (Scophthalmus maximus).</title>
        <authorList>
            <person name="Xu H."/>
            <person name="Xu X.-W."/>
            <person name="Shao C."/>
            <person name="Chen S."/>
        </authorList>
    </citation>
    <scope>NUCLEOTIDE SEQUENCE [LARGE SCALE GENOMIC DNA]</scope>
    <source>
        <strain evidence="2">Ysfricsl-2016a</strain>
        <tissue evidence="2">Blood</tissue>
    </source>
</reference>
<comment type="caution">
    <text evidence="2">The sequence shown here is derived from an EMBL/GenBank/DDBJ whole genome shotgun (WGS) entry which is preliminary data.</text>
</comment>
<dbReference type="AlphaFoldDB" id="A0A6A4SKR5"/>
<proteinExistence type="predicted"/>
<gene>
    <name evidence="2" type="ORF">F2P81_011138</name>
</gene>